<dbReference type="InterPro" id="IPR011335">
    <property type="entry name" value="Restrct_endonuc-II-like"/>
</dbReference>
<feature type="domain" description="Putative restriction endonuclease" evidence="1">
    <location>
        <begin position="11"/>
        <end position="151"/>
    </location>
</feature>
<dbReference type="RefSeq" id="WP_215617011.1">
    <property type="nucleotide sequence ID" value="NZ_JADOER010000004.1"/>
</dbReference>
<dbReference type="PANTHER" id="PTHR35400:SF3">
    <property type="entry name" value="SLL1072 PROTEIN"/>
    <property type="match status" value="1"/>
</dbReference>
<dbReference type="InterPro" id="IPR008538">
    <property type="entry name" value="Uma2"/>
</dbReference>
<name>A0ABS5XZS9_9CYAN</name>
<gene>
    <name evidence="2" type="ORF">IXB28_02700</name>
</gene>
<dbReference type="SUPFAM" id="SSF52980">
    <property type="entry name" value="Restriction endonuclease-like"/>
    <property type="match status" value="1"/>
</dbReference>
<dbReference type="EMBL" id="JADOER010000004">
    <property type="protein sequence ID" value="MBT9311103.1"/>
    <property type="molecule type" value="Genomic_DNA"/>
</dbReference>
<dbReference type="Gene3D" id="3.90.1570.10">
    <property type="entry name" value="tt1808, chain A"/>
    <property type="match status" value="1"/>
</dbReference>
<proteinExistence type="predicted"/>
<evidence type="ECO:0000313" key="3">
    <source>
        <dbReference type="Proteomes" id="UP001196661"/>
    </source>
</evidence>
<accession>A0ABS5XZS9</accession>
<comment type="caution">
    <text evidence="2">The sequence shown here is derived from an EMBL/GenBank/DDBJ whole genome shotgun (WGS) entry which is preliminary data.</text>
</comment>
<keyword evidence="2" id="KW-0540">Nuclease</keyword>
<reference evidence="2 3" key="1">
    <citation type="journal article" date="2021" name="Mar. Drugs">
        <title>Genome Reduction and Secondary Metabolism of the Marine Sponge-Associated Cyanobacterium Leptothoe.</title>
        <authorList>
            <person name="Konstantinou D."/>
            <person name="Popin R.V."/>
            <person name="Fewer D.P."/>
            <person name="Sivonen K."/>
            <person name="Gkelis S."/>
        </authorList>
    </citation>
    <scope>NUCLEOTIDE SEQUENCE [LARGE SCALE GENOMIC DNA]</scope>
    <source>
        <strain evidence="2 3">TAU-MAC 1615</strain>
    </source>
</reference>
<dbReference type="CDD" id="cd06260">
    <property type="entry name" value="DUF820-like"/>
    <property type="match status" value="1"/>
</dbReference>
<protein>
    <submittedName>
        <fullName evidence="2">Uma2 family endonuclease</fullName>
    </submittedName>
</protein>
<keyword evidence="2" id="KW-0255">Endonuclease</keyword>
<keyword evidence="2" id="KW-0378">Hydrolase</keyword>
<dbReference type="InterPro" id="IPR012296">
    <property type="entry name" value="Nuclease_put_TT1808"/>
</dbReference>
<keyword evidence="3" id="KW-1185">Reference proteome</keyword>
<evidence type="ECO:0000259" key="1">
    <source>
        <dbReference type="Pfam" id="PF05685"/>
    </source>
</evidence>
<dbReference type="PANTHER" id="PTHR35400">
    <property type="entry name" value="SLR1083 PROTEIN"/>
    <property type="match status" value="1"/>
</dbReference>
<dbReference type="Pfam" id="PF05685">
    <property type="entry name" value="Uma2"/>
    <property type="match status" value="1"/>
</dbReference>
<evidence type="ECO:0000313" key="2">
    <source>
        <dbReference type="EMBL" id="MBT9311103.1"/>
    </source>
</evidence>
<sequence length="183" mass="20384">MVYVPAALRYRRHGKPHGAIMGWLAAYGAFTPGVEVADNTTVRLDLDNEPQPDALPHINADCGGQSRISDDDYVEGAPELIVEIAASSAAYDLYEKKTVYRRNGVREYVIWQVTENEISWFSLENGDYQPLLPDGQGIIQSKVFPGLDLPILALLKGDLATVLTQVQRNIGTERHQRFIDQLC</sequence>
<dbReference type="GO" id="GO:0004519">
    <property type="term" value="F:endonuclease activity"/>
    <property type="evidence" value="ECO:0007669"/>
    <property type="project" value="UniProtKB-KW"/>
</dbReference>
<organism evidence="2 3">
    <name type="scientific">Leptothoe kymatousa TAU-MAC 1615</name>
    <dbReference type="NCBI Taxonomy" id="2364775"/>
    <lineage>
        <taxon>Bacteria</taxon>
        <taxon>Bacillati</taxon>
        <taxon>Cyanobacteriota</taxon>
        <taxon>Cyanophyceae</taxon>
        <taxon>Nodosilineales</taxon>
        <taxon>Cymatolegaceae</taxon>
        <taxon>Leptothoe</taxon>
        <taxon>Leptothoe kymatousa</taxon>
    </lineage>
</organism>
<dbReference type="Proteomes" id="UP001196661">
    <property type="component" value="Unassembled WGS sequence"/>
</dbReference>